<gene>
    <name evidence="3" type="ORF">SPRG_07244</name>
</gene>
<feature type="signal peptide" evidence="2">
    <location>
        <begin position="1"/>
        <end position="18"/>
    </location>
</feature>
<reference evidence="3 4" key="1">
    <citation type="journal article" date="2013" name="PLoS Genet.">
        <title>Distinctive expansion of potential virulence genes in the genome of the oomycete fish pathogen Saprolegnia parasitica.</title>
        <authorList>
            <person name="Jiang R.H."/>
            <person name="de Bruijn I."/>
            <person name="Haas B.J."/>
            <person name="Belmonte R."/>
            <person name="Lobach L."/>
            <person name="Christie J."/>
            <person name="van den Ackerveken G."/>
            <person name="Bottin A."/>
            <person name="Bulone V."/>
            <person name="Diaz-Moreno S.M."/>
            <person name="Dumas B."/>
            <person name="Fan L."/>
            <person name="Gaulin E."/>
            <person name="Govers F."/>
            <person name="Grenville-Briggs L.J."/>
            <person name="Horner N.R."/>
            <person name="Levin J.Z."/>
            <person name="Mammella M."/>
            <person name="Meijer H.J."/>
            <person name="Morris P."/>
            <person name="Nusbaum C."/>
            <person name="Oome S."/>
            <person name="Phillips A.J."/>
            <person name="van Rooyen D."/>
            <person name="Rzeszutek E."/>
            <person name="Saraiva M."/>
            <person name="Secombes C.J."/>
            <person name="Seidl M.F."/>
            <person name="Snel B."/>
            <person name="Stassen J.H."/>
            <person name="Sykes S."/>
            <person name="Tripathy S."/>
            <person name="van den Berg H."/>
            <person name="Vega-Arreguin J.C."/>
            <person name="Wawra S."/>
            <person name="Young S.K."/>
            <person name="Zeng Q."/>
            <person name="Dieguez-Uribeondo J."/>
            <person name="Russ C."/>
            <person name="Tyler B.M."/>
            <person name="van West P."/>
        </authorList>
    </citation>
    <scope>NUCLEOTIDE SEQUENCE [LARGE SCALE GENOMIC DNA]</scope>
    <source>
        <strain evidence="3 4">CBS 223.65</strain>
    </source>
</reference>
<dbReference type="RefSeq" id="XP_012201417.1">
    <property type="nucleotide sequence ID" value="XM_012346027.1"/>
</dbReference>
<evidence type="ECO:0000256" key="2">
    <source>
        <dbReference type="SAM" id="SignalP"/>
    </source>
</evidence>
<dbReference type="PANTHER" id="PTHR34496:SF6">
    <property type="entry name" value="GLYCOSYLTRANSFERASE 2-LIKE DOMAIN-CONTAINING PROTEIN"/>
    <property type="match status" value="1"/>
</dbReference>
<proteinExistence type="predicted"/>
<protein>
    <recommendedName>
        <fullName evidence="5">Glycosyltransferase 2-like domain-containing protein</fullName>
    </recommendedName>
</protein>
<keyword evidence="1" id="KW-0472">Membrane</keyword>
<dbReference type="InterPro" id="IPR029044">
    <property type="entry name" value="Nucleotide-diphossugar_trans"/>
</dbReference>
<dbReference type="OrthoDB" id="76265at2759"/>
<name>A0A067CMB3_SAPPC</name>
<dbReference type="InterPro" id="IPR021067">
    <property type="entry name" value="Glycosyltransferase"/>
</dbReference>
<dbReference type="EMBL" id="KK583214">
    <property type="protein sequence ID" value="KDO27967.1"/>
    <property type="molecule type" value="Genomic_DNA"/>
</dbReference>
<dbReference type="AlphaFoldDB" id="A0A067CMB3"/>
<dbReference type="Proteomes" id="UP000030745">
    <property type="component" value="Unassembled WGS sequence"/>
</dbReference>
<dbReference type="KEGG" id="spar:SPRG_07244"/>
<dbReference type="STRING" id="695850.A0A067CMB3"/>
<evidence type="ECO:0000256" key="1">
    <source>
        <dbReference type="SAM" id="Phobius"/>
    </source>
</evidence>
<evidence type="ECO:0008006" key="5">
    <source>
        <dbReference type="Google" id="ProtNLM"/>
    </source>
</evidence>
<dbReference type="OMA" id="HVMIAVV"/>
<dbReference type="SUPFAM" id="SSF53448">
    <property type="entry name" value="Nucleotide-diphospho-sugar transferases"/>
    <property type="match status" value="1"/>
</dbReference>
<keyword evidence="1" id="KW-1133">Transmembrane helix</keyword>
<organism evidence="3 4">
    <name type="scientific">Saprolegnia parasitica (strain CBS 223.65)</name>
    <dbReference type="NCBI Taxonomy" id="695850"/>
    <lineage>
        <taxon>Eukaryota</taxon>
        <taxon>Sar</taxon>
        <taxon>Stramenopiles</taxon>
        <taxon>Oomycota</taxon>
        <taxon>Saprolegniomycetes</taxon>
        <taxon>Saprolegniales</taxon>
        <taxon>Saprolegniaceae</taxon>
        <taxon>Saprolegnia</taxon>
    </lineage>
</organism>
<feature type="chain" id="PRO_5001637916" description="Glycosyltransferase 2-like domain-containing protein" evidence="2">
    <location>
        <begin position="19"/>
        <end position="521"/>
    </location>
</feature>
<accession>A0A067CMB3</accession>
<keyword evidence="2" id="KW-0732">Signal</keyword>
<sequence length="521" mass="57784">MAARFATTVLFALAAAQSQSYLSVLKHPELGLLELAPAQQHTPLDAALQHLRPPPPFVPPSPRLFVGLSVFRDGDRCGYTIFTGFQRASHPERLRFGVIDQVATDDVTCIDAYCKLAKNQWPSHECQYKDHITVESRPAGASRGPTYARHLQQQLIHADDDFCLQLDAHSVFTNDWDAALLREWERTENEMAVLTTYLHDLHGYVGGDGKNWPPSQLPHLCTTTRGGSGCVRNVGASMLHHPQRPQMTALFGAGLSFSKCHAEKRVLVDPHTPWLFDGEEFLRASHLWTHGYDLYSPSISVIYHNYSSVPNRFFALPVDAALRERETTMGRNRYNLVLGLPVDGPVTTADLDRYGFGSARSLQAYLAFAGIDLNTNNDAQSCKQLHWQPYTNACDVEALVGRGWRMEPTARQSPMAMVDDVAPLGILSELEALAPENARASLVAESSTMALETLPPPAAVQRNYEAVPPHAMASAKQLIVRVPYQLHVMIAVVAMLGAVIAFAAHANRKHKRRVRKNMMTK</sequence>
<dbReference type="PANTHER" id="PTHR34496">
    <property type="entry name" value="GLCNAC TRANSFERASE-RELATED"/>
    <property type="match status" value="1"/>
</dbReference>
<evidence type="ECO:0000313" key="3">
    <source>
        <dbReference type="EMBL" id="KDO27967.1"/>
    </source>
</evidence>
<keyword evidence="4" id="KW-1185">Reference proteome</keyword>
<dbReference type="Pfam" id="PF11397">
    <property type="entry name" value="GlcNAc"/>
    <property type="match status" value="2"/>
</dbReference>
<dbReference type="GeneID" id="24129531"/>
<keyword evidence="1" id="KW-0812">Transmembrane</keyword>
<dbReference type="VEuPathDB" id="FungiDB:SPRG_07244"/>
<feature type="transmembrane region" description="Helical" evidence="1">
    <location>
        <begin position="484"/>
        <end position="506"/>
    </location>
</feature>
<evidence type="ECO:0000313" key="4">
    <source>
        <dbReference type="Proteomes" id="UP000030745"/>
    </source>
</evidence>